<gene>
    <name evidence="1" type="ORF">E2R62_12550</name>
</gene>
<accession>A0A482PGA3</accession>
<dbReference type="OMA" id="FWLRNPD"/>
<protein>
    <submittedName>
        <fullName evidence="1">Uncharacterized protein</fullName>
    </submittedName>
</protein>
<dbReference type="RefSeq" id="WP_012907287.1">
    <property type="nucleotide sequence ID" value="NZ_CAJTBI010000012.1"/>
</dbReference>
<organism evidence="1">
    <name type="scientific">Citrobacter rodentium</name>
    <dbReference type="NCBI Taxonomy" id="67825"/>
    <lineage>
        <taxon>Bacteria</taxon>
        <taxon>Pseudomonadati</taxon>
        <taxon>Pseudomonadota</taxon>
        <taxon>Gammaproteobacteria</taxon>
        <taxon>Enterobacterales</taxon>
        <taxon>Enterobacteriaceae</taxon>
        <taxon>Citrobacter</taxon>
    </lineage>
</organism>
<evidence type="ECO:0000313" key="1">
    <source>
        <dbReference type="EMBL" id="QBY29598.1"/>
    </source>
</evidence>
<dbReference type="AlphaFoldDB" id="A0A482PGA3"/>
<proteinExistence type="predicted"/>
<name>A0A482PGA3_CITRO</name>
<reference evidence="1" key="1">
    <citation type="submission" date="2019-03" db="EMBL/GenBank/DDBJ databases">
        <title>Complete genome sequence of enteropathogenic Citrobacter rodentium strain DBS100.</title>
        <authorList>
            <person name="Popov G."/>
            <person name="Fiebig A."/>
            <person name="Shideler S."/>
            <person name="Coombes B."/>
            <person name="Savchenko A."/>
        </authorList>
    </citation>
    <scope>NUCLEOTIDE SEQUENCE</scope>
    <source>
        <strain evidence="1">DBS100</strain>
    </source>
</reference>
<sequence length="217" mass="25001">MKHSISTSNGYVYRDALRLLFILVRGSEPLKQPADGWDRVFLGEKRALAIDFWLRYPDYLADQLLNIYSHTLDISVLEAAKHIFDDDEPDIRLVRMIRWRRGAFDNLQTSLAMLGYRGLARSMKRKLPTGHYQYEYLTGTLARTFLDETIAEYPELAWYEKQTQLAFLVAKNKSGSALKDMHYSEGEYAATPYGATIPSIKDRVLKRISNISIQEPA</sequence>
<dbReference type="EMBL" id="CP038008">
    <property type="protein sequence ID" value="QBY29598.1"/>
    <property type="molecule type" value="Genomic_DNA"/>
</dbReference>